<keyword evidence="2" id="KW-0547">Nucleotide-binding</keyword>
<dbReference type="SUPFAM" id="SSF54631">
    <property type="entry name" value="CBS-domain pair"/>
    <property type="match status" value="1"/>
</dbReference>
<keyword evidence="6" id="KW-0129">CBS domain</keyword>
<dbReference type="InterPro" id="IPR052203">
    <property type="entry name" value="GHMP_Kinase-Related"/>
</dbReference>
<dbReference type="SUPFAM" id="SSF54211">
    <property type="entry name" value="Ribosomal protein S5 domain 2-like"/>
    <property type="match status" value="1"/>
</dbReference>
<dbReference type="InterPro" id="IPR013750">
    <property type="entry name" value="GHMP_kinase_C_dom"/>
</dbReference>
<evidence type="ECO:0000256" key="2">
    <source>
        <dbReference type="ARBA" id="ARBA00022741"/>
    </source>
</evidence>
<evidence type="ECO:0000256" key="6">
    <source>
        <dbReference type="PROSITE-ProRule" id="PRU00703"/>
    </source>
</evidence>
<dbReference type="Gene3D" id="3.30.230.120">
    <property type="match status" value="1"/>
</dbReference>
<evidence type="ECO:0000313" key="8">
    <source>
        <dbReference type="EMBL" id="RTY36006.1"/>
    </source>
</evidence>
<dbReference type="SUPFAM" id="SSF55060">
    <property type="entry name" value="GHMP Kinase, C-terminal domain"/>
    <property type="match status" value="1"/>
</dbReference>
<dbReference type="InterPro" id="IPR000644">
    <property type="entry name" value="CBS_dom"/>
</dbReference>
<evidence type="ECO:0000256" key="1">
    <source>
        <dbReference type="ARBA" id="ARBA00022679"/>
    </source>
</evidence>
<dbReference type="PROSITE" id="PS51371">
    <property type="entry name" value="CBS"/>
    <property type="match status" value="1"/>
</dbReference>
<keyword evidence="1" id="KW-0808">Transferase</keyword>
<comment type="caution">
    <text evidence="8">The sequence shown here is derived from an EMBL/GenBank/DDBJ whole genome shotgun (WGS) entry which is preliminary data.</text>
</comment>
<keyword evidence="4" id="KW-0067">ATP-binding</keyword>
<dbReference type="Gene3D" id="3.10.580.10">
    <property type="entry name" value="CBS-domain"/>
    <property type="match status" value="1"/>
</dbReference>
<evidence type="ECO:0000256" key="5">
    <source>
        <dbReference type="ARBA" id="ARBA00038121"/>
    </source>
</evidence>
<dbReference type="PANTHER" id="PTHR32463:SF0">
    <property type="entry name" value="L-FUCOSE KINASE"/>
    <property type="match status" value="1"/>
</dbReference>
<sequence length="461" mass="51359">MLNKLQISEKATIREALSAIEMNHHGMIFLRDGDGGIAGLVTDGDIRRHLLGGVGLDQPVAGCANTDFVWADSSSSREMLLKRLDSQIRFIPLLNEHRHLVSVISRDSLPSDDESRIYARSRSPVRISFSGGGSDLTHYFTNETGAVINTTVSLYSHAVLRLRDDDRVIIHSRDLNDTLEAENVTDAVAAEGQFGLIQALINTVRPDYGFELYLYSDYPMNSGLGGSAVVSSAVLGCFNQFRQDRWDQHELAELAFQAERLSLNISGGWQDQYATVFGGFNFMEFRMDQNIVHPLRIAPDILLELEESLILCDTGIGHQSGEIHLDQKQQMQQGEVRQFVQANVELAYTMRNQLLRGRLLDFGNSLHKAWELKRRVSERISSSHLDGIYSLALASGALGGKLLGAGGGGFFLFYVTPFEKHRLMEALEGGGLAIRPFRFEHEGLQAWTVRESNNHKDGIRP</sequence>
<dbReference type="InterPro" id="IPR020568">
    <property type="entry name" value="Ribosomal_Su5_D2-typ_SF"/>
</dbReference>
<gene>
    <name evidence="8" type="ORF">EKD02_08705</name>
</gene>
<dbReference type="GO" id="GO:0042352">
    <property type="term" value="P:GDP-L-fucose salvage"/>
    <property type="evidence" value="ECO:0007669"/>
    <property type="project" value="TreeGrafter"/>
</dbReference>
<dbReference type="Pfam" id="PF08544">
    <property type="entry name" value="GHMP_kinases_C"/>
    <property type="match status" value="1"/>
</dbReference>
<protein>
    <submittedName>
        <fullName evidence="8">CBS domain-containing protein</fullName>
    </submittedName>
</protein>
<dbReference type="Pfam" id="PF00288">
    <property type="entry name" value="GHMP_kinases_N"/>
    <property type="match status" value="1"/>
</dbReference>
<comment type="similarity">
    <text evidence="5">Belongs to the GHMP kinase family.</text>
</comment>
<feature type="domain" description="CBS" evidence="7">
    <location>
        <begin position="1"/>
        <end position="58"/>
    </location>
</feature>
<dbReference type="InterPro" id="IPR036554">
    <property type="entry name" value="GHMP_kinase_C_sf"/>
</dbReference>
<evidence type="ECO:0000256" key="3">
    <source>
        <dbReference type="ARBA" id="ARBA00022777"/>
    </source>
</evidence>
<dbReference type="Pfam" id="PF00571">
    <property type="entry name" value="CBS"/>
    <property type="match status" value="1"/>
</dbReference>
<dbReference type="GO" id="GO:0050201">
    <property type="term" value="F:fucokinase activity"/>
    <property type="evidence" value="ECO:0007669"/>
    <property type="project" value="TreeGrafter"/>
</dbReference>
<dbReference type="GO" id="GO:0005524">
    <property type="term" value="F:ATP binding"/>
    <property type="evidence" value="ECO:0007669"/>
    <property type="project" value="UniProtKB-KW"/>
</dbReference>
<reference evidence="8 9" key="1">
    <citation type="submission" date="2018-12" db="EMBL/GenBank/DDBJ databases">
        <authorList>
            <person name="Lunina O.N."/>
            <person name="Grouzdev D.S."/>
            <person name="Gorlenko V.M."/>
            <person name="Savvichev A.S."/>
        </authorList>
    </citation>
    <scope>NUCLEOTIDE SEQUENCE [LARGE SCALE GENOMIC DNA]</scope>
    <source>
        <strain evidence="8 9">BrKhr-17</strain>
    </source>
</reference>
<proteinExistence type="inferred from homology"/>
<dbReference type="Proteomes" id="UP000279908">
    <property type="component" value="Unassembled WGS sequence"/>
</dbReference>
<evidence type="ECO:0000256" key="4">
    <source>
        <dbReference type="ARBA" id="ARBA00022840"/>
    </source>
</evidence>
<dbReference type="InterPro" id="IPR001174">
    <property type="entry name" value="HddA/FKP"/>
</dbReference>
<name>A0A432ASQ6_CHLPH</name>
<accession>A0A432ASQ6</accession>
<dbReference type="AlphaFoldDB" id="A0A432ASQ6"/>
<dbReference type="InterPro" id="IPR006204">
    <property type="entry name" value="GHMP_kinase_N_dom"/>
</dbReference>
<dbReference type="InterPro" id="IPR046342">
    <property type="entry name" value="CBS_dom_sf"/>
</dbReference>
<keyword evidence="3" id="KW-0418">Kinase</keyword>
<evidence type="ECO:0000313" key="9">
    <source>
        <dbReference type="Proteomes" id="UP000279908"/>
    </source>
</evidence>
<dbReference type="PANTHER" id="PTHR32463">
    <property type="entry name" value="L-FUCOSE KINASE"/>
    <property type="match status" value="1"/>
</dbReference>
<evidence type="ECO:0000259" key="7">
    <source>
        <dbReference type="PROSITE" id="PS51371"/>
    </source>
</evidence>
<organism evidence="8 9">
    <name type="scientific">Chlorobium phaeovibrioides</name>
    <dbReference type="NCBI Taxonomy" id="1094"/>
    <lineage>
        <taxon>Bacteria</taxon>
        <taxon>Pseudomonadati</taxon>
        <taxon>Chlorobiota</taxon>
        <taxon>Chlorobiia</taxon>
        <taxon>Chlorobiales</taxon>
        <taxon>Chlorobiaceae</taxon>
        <taxon>Chlorobium/Pelodictyon group</taxon>
        <taxon>Chlorobium</taxon>
    </lineage>
</organism>
<dbReference type="EMBL" id="RXYK01000015">
    <property type="protein sequence ID" value="RTY36006.1"/>
    <property type="molecule type" value="Genomic_DNA"/>
</dbReference>
<dbReference type="PRINTS" id="PR00960">
    <property type="entry name" value="LMBPPROTEIN"/>
</dbReference>